<proteinExistence type="predicted"/>
<evidence type="ECO:0000259" key="1">
    <source>
        <dbReference type="Pfam" id="PF21787"/>
    </source>
</evidence>
<protein>
    <recommendedName>
        <fullName evidence="1">Transposable element P transposase-like RNase H domain-containing protein</fullName>
    </recommendedName>
</protein>
<evidence type="ECO:0000313" key="3">
    <source>
        <dbReference type="Proteomes" id="UP001159363"/>
    </source>
</evidence>
<dbReference type="Pfam" id="PF21787">
    <property type="entry name" value="TNP-like_RNaseH_N"/>
    <property type="match status" value="1"/>
</dbReference>
<name>A0ABQ9GAQ6_9NEOP</name>
<dbReference type="Proteomes" id="UP001159363">
    <property type="component" value="Chromosome 14"/>
</dbReference>
<sequence length="290" mass="33609">MVMEIATEYDLGMGWLEYSRNLNSQGNILLHFLHAKIRQSPKKLSPPTPPSLPNKVSGEGVHFFRECILALESEKQSFCVLRQEKINWTPEDITSVIYLISVSVKAYKFSRNKLHYPLPHTSTINISSKITFDRKNELAHNYAHILMTHGLLGKWNQPIYYYFDKPMIEDILKDVIVRVEERGFKVVAIVSDMEGWNRTVWKKLGITTEKVAFVNPYDNNRSIFAFTEVRYLIKLAKNYFLDKGFTMFSTHHYLLMDTVLTKNTEIQFLTNSVSNDLAVDETLSPTTYLP</sequence>
<organism evidence="2 3">
    <name type="scientific">Dryococelus australis</name>
    <dbReference type="NCBI Taxonomy" id="614101"/>
    <lineage>
        <taxon>Eukaryota</taxon>
        <taxon>Metazoa</taxon>
        <taxon>Ecdysozoa</taxon>
        <taxon>Arthropoda</taxon>
        <taxon>Hexapoda</taxon>
        <taxon>Insecta</taxon>
        <taxon>Pterygota</taxon>
        <taxon>Neoptera</taxon>
        <taxon>Polyneoptera</taxon>
        <taxon>Phasmatodea</taxon>
        <taxon>Verophasmatodea</taxon>
        <taxon>Anareolatae</taxon>
        <taxon>Phasmatidae</taxon>
        <taxon>Eurycanthinae</taxon>
        <taxon>Dryococelus</taxon>
    </lineage>
</organism>
<dbReference type="InterPro" id="IPR048365">
    <property type="entry name" value="TNP-like_RNaseH_N"/>
</dbReference>
<comment type="caution">
    <text evidence="2">The sequence shown here is derived from an EMBL/GenBank/DDBJ whole genome shotgun (WGS) entry which is preliminary data.</text>
</comment>
<dbReference type="EMBL" id="JARBHB010000015">
    <property type="protein sequence ID" value="KAJ8868126.1"/>
    <property type="molecule type" value="Genomic_DNA"/>
</dbReference>
<reference evidence="2 3" key="1">
    <citation type="submission" date="2023-02" db="EMBL/GenBank/DDBJ databases">
        <title>LHISI_Scaffold_Assembly.</title>
        <authorList>
            <person name="Stuart O.P."/>
            <person name="Cleave R."/>
            <person name="Magrath M.J.L."/>
            <person name="Mikheyev A.S."/>
        </authorList>
    </citation>
    <scope>NUCLEOTIDE SEQUENCE [LARGE SCALE GENOMIC DNA]</scope>
    <source>
        <strain evidence="2">Daus_M_001</strain>
        <tissue evidence="2">Leg muscle</tissue>
    </source>
</reference>
<feature type="domain" description="Transposable element P transposase-like RNase H" evidence="1">
    <location>
        <begin position="132"/>
        <end position="205"/>
    </location>
</feature>
<accession>A0ABQ9GAQ6</accession>
<evidence type="ECO:0000313" key="2">
    <source>
        <dbReference type="EMBL" id="KAJ8868126.1"/>
    </source>
</evidence>
<gene>
    <name evidence="2" type="ORF">PR048_031935</name>
</gene>
<keyword evidence="3" id="KW-1185">Reference proteome</keyword>